<dbReference type="InterPro" id="IPR036861">
    <property type="entry name" value="Endochitinase-like_sf"/>
</dbReference>
<dbReference type="PROSITE" id="PS51910">
    <property type="entry name" value="GH18_2"/>
    <property type="match status" value="1"/>
</dbReference>
<feature type="chain" id="PRO_5015515463" evidence="6">
    <location>
        <begin position="24"/>
        <end position="629"/>
    </location>
</feature>
<feature type="signal peptide" evidence="6">
    <location>
        <begin position="1"/>
        <end position="23"/>
    </location>
</feature>
<evidence type="ECO:0000256" key="2">
    <source>
        <dbReference type="ARBA" id="ARBA00023026"/>
    </source>
</evidence>
<dbReference type="SMART" id="SM00257">
    <property type="entry name" value="LysM"/>
    <property type="match status" value="2"/>
</dbReference>
<dbReference type="InterPro" id="IPR001002">
    <property type="entry name" value="Chitin-bd_1"/>
</dbReference>
<dbReference type="GO" id="GO:0005975">
    <property type="term" value="P:carbohydrate metabolic process"/>
    <property type="evidence" value="ECO:0007669"/>
    <property type="project" value="InterPro"/>
</dbReference>
<dbReference type="InterPro" id="IPR017853">
    <property type="entry name" value="GH"/>
</dbReference>
<dbReference type="PANTHER" id="PTHR47700">
    <property type="entry name" value="V CHITINASE, PUTATIVE (AFU_ORTHOLOGUE AFUA_6G13720)-RELATED"/>
    <property type="match status" value="1"/>
</dbReference>
<dbReference type="EMBL" id="PKSG01000211">
    <property type="protein sequence ID" value="POR37746.1"/>
    <property type="molecule type" value="Genomic_DNA"/>
</dbReference>
<keyword evidence="1 4" id="KW-0147">Chitin-binding</keyword>
<dbReference type="InterPro" id="IPR036779">
    <property type="entry name" value="LysM_dom_sf"/>
</dbReference>
<feature type="disulfide bond" evidence="4">
    <location>
        <begin position="464"/>
        <end position="478"/>
    </location>
</feature>
<evidence type="ECO:0000256" key="3">
    <source>
        <dbReference type="ARBA" id="ARBA00044955"/>
    </source>
</evidence>
<feature type="domain" description="GH18" evidence="9">
    <location>
        <begin position="516"/>
        <end position="629"/>
    </location>
</feature>
<dbReference type="Pfam" id="PF00187">
    <property type="entry name" value="Chitin_bind_1"/>
    <property type="match status" value="1"/>
</dbReference>
<dbReference type="Pfam" id="PF01476">
    <property type="entry name" value="LysM"/>
    <property type="match status" value="2"/>
</dbReference>
<protein>
    <submittedName>
        <fullName evidence="10">Uncharacterized protein</fullName>
    </submittedName>
</protein>
<dbReference type="STRING" id="94208.A0A2S4L5L7"/>
<comment type="caution">
    <text evidence="10">The sequence shown here is derived from an EMBL/GenBank/DDBJ whole genome shotgun (WGS) entry which is preliminary data.</text>
</comment>
<dbReference type="Gene3D" id="3.20.20.80">
    <property type="entry name" value="Glycosidases"/>
    <property type="match status" value="1"/>
</dbReference>
<keyword evidence="11" id="KW-1185">Reference proteome</keyword>
<dbReference type="GO" id="GO:0008061">
    <property type="term" value="F:chitin binding"/>
    <property type="evidence" value="ECO:0007669"/>
    <property type="project" value="UniProtKB-UniRule"/>
</dbReference>
<dbReference type="PROSITE" id="PS50941">
    <property type="entry name" value="CHIT_BIND_I_2"/>
    <property type="match status" value="1"/>
</dbReference>
<proteinExistence type="inferred from homology"/>
<dbReference type="Proteomes" id="UP000237481">
    <property type="component" value="Unassembled WGS sequence"/>
</dbReference>
<keyword evidence="2" id="KW-0843">Virulence</keyword>
<feature type="compositionally biased region" description="Basic and acidic residues" evidence="5">
    <location>
        <begin position="167"/>
        <end position="180"/>
    </location>
</feature>
<dbReference type="SUPFAM" id="SSF51445">
    <property type="entry name" value="(Trans)glycosidases"/>
    <property type="match status" value="1"/>
</dbReference>
<evidence type="ECO:0000259" key="9">
    <source>
        <dbReference type="PROSITE" id="PS51910"/>
    </source>
</evidence>
<keyword evidence="6" id="KW-0732">Signal</keyword>
<accession>A0A2S4L5L7</accession>
<dbReference type="PANTHER" id="PTHR47700:SF2">
    <property type="entry name" value="CHITINASE"/>
    <property type="match status" value="1"/>
</dbReference>
<feature type="domain" description="Chitin-binding type-1" evidence="7">
    <location>
        <begin position="434"/>
        <end position="504"/>
    </location>
</feature>
<evidence type="ECO:0000256" key="6">
    <source>
        <dbReference type="SAM" id="SignalP"/>
    </source>
</evidence>
<comment type="similarity">
    <text evidence="3">Belongs to the secreted LysM effector family.</text>
</comment>
<feature type="disulfide bond" evidence="4">
    <location>
        <begin position="459"/>
        <end position="471"/>
    </location>
</feature>
<dbReference type="InterPro" id="IPR001223">
    <property type="entry name" value="Glyco_hydro18_cat"/>
</dbReference>
<dbReference type="Pfam" id="PF00704">
    <property type="entry name" value="Glyco_hydro_18"/>
    <property type="match status" value="1"/>
</dbReference>
<dbReference type="CDD" id="cd00118">
    <property type="entry name" value="LysM"/>
    <property type="match status" value="1"/>
</dbReference>
<feature type="disulfide bond" evidence="4">
    <location>
        <begin position="498"/>
        <end position="502"/>
    </location>
</feature>
<dbReference type="InterPro" id="IPR018392">
    <property type="entry name" value="LysM"/>
</dbReference>
<evidence type="ECO:0000259" key="8">
    <source>
        <dbReference type="PROSITE" id="PS51782"/>
    </source>
</evidence>
<evidence type="ECO:0000259" key="7">
    <source>
        <dbReference type="PROSITE" id="PS50941"/>
    </source>
</evidence>
<feature type="compositionally biased region" description="Low complexity" evidence="5">
    <location>
        <begin position="152"/>
        <end position="166"/>
    </location>
</feature>
<name>A0A2S4L5L7_9HYPO</name>
<dbReference type="AlphaFoldDB" id="A0A2S4L5L7"/>
<dbReference type="PROSITE" id="PS51782">
    <property type="entry name" value="LYSM"/>
    <property type="match status" value="2"/>
</dbReference>
<feature type="compositionally biased region" description="Polar residues" evidence="5">
    <location>
        <begin position="113"/>
        <end position="123"/>
    </location>
</feature>
<dbReference type="SUPFAM" id="SSF54106">
    <property type="entry name" value="LysM domain"/>
    <property type="match status" value="1"/>
</dbReference>
<evidence type="ECO:0000256" key="4">
    <source>
        <dbReference type="PROSITE-ProRule" id="PRU00261"/>
    </source>
</evidence>
<keyword evidence="4" id="KW-1015">Disulfide bond</keyword>
<sequence length="629" mass="67292">MRATTFTAALLANLGLLSSVSEALRETAFGQFPDDCPSLCSVTGPSPSNWTQIHRLRDLSRCSNQTVIFDINLQSHIATADPDNESLITIRACVSTGHEEYAAPPLQQRSDDNTVSSPLTVSGNCGAKADKINLQPRTGGWGGRRSVSGPPAAVRDLAAAARSSSQRLHDQRGRPMRPEHSFCQVDWQRRRGRPVRRSPDPETQRSGGHQEVPRSGIQSLEVCDANSTAAFTVGLFAASLQDFAVAQEALSKWSDGSCLDGLEPSHDKLDVCVLVPFISDGNNTTTGNSTNTWSTSSPSSIKGRGTCRAIEVVSGDSCASLASRCGISGNDFTEFNPNPKLCSTLAVKKHVCCSAGTLPDFEPRPSADGTCFAYTVRAGDGCWSIADSHYLKTDDLAKFNDKKTWGWAGCSQLQVGQVICLSTGEAAMPAPIPDAVCGPQKPGTQRPPKGTSLADLNPCPLNACCDIWGFCGTTAEFCTETPADTGNPGTTKPGKASCISNCGMDIVNNGEGPSSFGTLGYFESWNIKSRPCLNMDASQIDASKYSHLHFAFATLTPDLQVSIAGMEDQFEKFLKLGGSVKKIVSFGGWAFSTEPATFQRFRDATQPGNRERFASAVVDFMNEVRLHAE</sequence>
<evidence type="ECO:0000256" key="5">
    <source>
        <dbReference type="SAM" id="MobiDB-lite"/>
    </source>
</evidence>
<evidence type="ECO:0000313" key="11">
    <source>
        <dbReference type="Proteomes" id="UP000237481"/>
    </source>
</evidence>
<gene>
    <name evidence="10" type="ORF">TPAR_02064</name>
</gene>
<evidence type="ECO:0000256" key="1">
    <source>
        <dbReference type="ARBA" id="ARBA00022669"/>
    </source>
</evidence>
<reference evidence="10 11" key="1">
    <citation type="submission" date="2018-01" db="EMBL/GenBank/DDBJ databases">
        <title>Harnessing the power of phylogenomics to disentangle the directionality and signatures of interkingdom host jumping in the parasitic fungal genus Tolypocladium.</title>
        <authorList>
            <person name="Quandt C.A."/>
            <person name="Patterson W."/>
            <person name="Spatafora J.W."/>
        </authorList>
    </citation>
    <scope>NUCLEOTIDE SEQUENCE [LARGE SCALE GENOMIC DNA]</scope>
    <source>
        <strain evidence="10 11">NRBC 100945</strain>
    </source>
</reference>
<dbReference type="Gene3D" id="3.10.350.10">
    <property type="entry name" value="LysM domain"/>
    <property type="match status" value="2"/>
</dbReference>
<dbReference type="SUPFAM" id="SSF57016">
    <property type="entry name" value="Plant lectins/antimicrobial peptides"/>
    <property type="match status" value="1"/>
</dbReference>
<feature type="domain" description="LysM" evidence="8">
    <location>
        <begin position="372"/>
        <end position="421"/>
    </location>
</feature>
<evidence type="ECO:0000313" key="10">
    <source>
        <dbReference type="EMBL" id="POR37746.1"/>
    </source>
</evidence>
<comment type="caution">
    <text evidence="4">Lacks conserved residue(s) required for the propagation of feature annotation.</text>
</comment>
<dbReference type="Gene3D" id="3.30.60.10">
    <property type="entry name" value="Endochitinase-like"/>
    <property type="match status" value="1"/>
</dbReference>
<dbReference type="OrthoDB" id="73875at2759"/>
<feature type="region of interest" description="Disordered" evidence="5">
    <location>
        <begin position="101"/>
        <end position="215"/>
    </location>
</feature>
<organism evidence="10 11">
    <name type="scientific">Tolypocladium paradoxum</name>
    <dbReference type="NCBI Taxonomy" id="94208"/>
    <lineage>
        <taxon>Eukaryota</taxon>
        <taxon>Fungi</taxon>
        <taxon>Dikarya</taxon>
        <taxon>Ascomycota</taxon>
        <taxon>Pezizomycotina</taxon>
        <taxon>Sordariomycetes</taxon>
        <taxon>Hypocreomycetidae</taxon>
        <taxon>Hypocreales</taxon>
        <taxon>Ophiocordycipitaceae</taxon>
        <taxon>Tolypocladium</taxon>
    </lineage>
</organism>
<dbReference type="InterPro" id="IPR053214">
    <property type="entry name" value="LysM12-like"/>
</dbReference>
<feature type="domain" description="LysM" evidence="8">
    <location>
        <begin position="308"/>
        <end position="353"/>
    </location>
</feature>
<dbReference type="CDD" id="cd00035">
    <property type="entry name" value="ChtBD1"/>
    <property type="match status" value="1"/>
</dbReference>
<dbReference type="SMART" id="SM00270">
    <property type="entry name" value="ChtBD1"/>
    <property type="match status" value="1"/>
</dbReference>